<accession>A0A5C3LM03</accession>
<evidence type="ECO:0000313" key="8">
    <source>
        <dbReference type="Proteomes" id="UP000308652"/>
    </source>
</evidence>
<dbReference type="GO" id="GO:0008483">
    <property type="term" value="F:transaminase activity"/>
    <property type="evidence" value="ECO:0007669"/>
    <property type="project" value="UniProtKB-KW"/>
</dbReference>
<evidence type="ECO:0000256" key="4">
    <source>
        <dbReference type="ARBA" id="ARBA00022679"/>
    </source>
</evidence>
<name>A0A5C3LM03_9AGAR</name>
<keyword evidence="3" id="KW-0032">Aminotransferase</keyword>
<evidence type="ECO:0000259" key="6">
    <source>
        <dbReference type="Pfam" id="PF00155"/>
    </source>
</evidence>
<dbReference type="CDD" id="cd00609">
    <property type="entry name" value="AAT_like"/>
    <property type="match status" value="1"/>
</dbReference>
<dbReference type="Proteomes" id="UP000308652">
    <property type="component" value="Unassembled WGS sequence"/>
</dbReference>
<dbReference type="EMBL" id="ML213645">
    <property type="protein sequence ID" value="TFK33597.1"/>
    <property type="molecule type" value="Genomic_DNA"/>
</dbReference>
<dbReference type="PANTHER" id="PTHR42790:SF19">
    <property type="entry name" value="KYNURENINE_ALPHA-AMINOADIPATE AMINOTRANSFERASE, MITOCHONDRIAL"/>
    <property type="match status" value="1"/>
</dbReference>
<dbReference type="OrthoDB" id="691673at2759"/>
<gene>
    <name evidence="7" type="ORF">BDQ12DRAFT_766435</name>
</gene>
<comment type="similarity">
    <text evidence="2">Belongs to the class-I pyridoxal-phosphate-dependent aminotransferase family.</text>
</comment>
<dbReference type="InterPro" id="IPR015424">
    <property type="entry name" value="PyrdxlP-dep_Trfase"/>
</dbReference>
<protein>
    <submittedName>
        <fullName evidence="7">Pyridoxal phosphate-dependent transferase</fullName>
    </submittedName>
</protein>
<proteinExistence type="inferred from homology"/>
<evidence type="ECO:0000256" key="1">
    <source>
        <dbReference type="ARBA" id="ARBA00001933"/>
    </source>
</evidence>
<dbReference type="SUPFAM" id="SSF53383">
    <property type="entry name" value="PLP-dependent transferases"/>
    <property type="match status" value="1"/>
</dbReference>
<feature type="domain" description="Aminotransferase class I/classII large" evidence="6">
    <location>
        <begin position="103"/>
        <end position="259"/>
    </location>
</feature>
<dbReference type="InterPro" id="IPR004839">
    <property type="entry name" value="Aminotransferase_I/II_large"/>
</dbReference>
<dbReference type="GO" id="GO:0030170">
    <property type="term" value="F:pyridoxal phosphate binding"/>
    <property type="evidence" value="ECO:0007669"/>
    <property type="project" value="InterPro"/>
</dbReference>
<dbReference type="Pfam" id="PF00155">
    <property type="entry name" value="Aminotran_1_2"/>
    <property type="match status" value="1"/>
</dbReference>
<organism evidence="7 8">
    <name type="scientific">Crucibulum laeve</name>
    <dbReference type="NCBI Taxonomy" id="68775"/>
    <lineage>
        <taxon>Eukaryota</taxon>
        <taxon>Fungi</taxon>
        <taxon>Dikarya</taxon>
        <taxon>Basidiomycota</taxon>
        <taxon>Agaricomycotina</taxon>
        <taxon>Agaricomycetes</taxon>
        <taxon>Agaricomycetidae</taxon>
        <taxon>Agaricales</taxon>
        <taxon>Agaricineae</taxon>
        <taxon>Nidulariaceae</taxon>
        <taxon>Crucibulum</taxon>
    </lineage>
</organism>
<evidence type="ECO:0000256" key="3">
    <source>
        <dbReference type="ARBA" id="ARBA00022576"/>
    </source>
</evidence>
<evidence type="ECO:0000313" key="7">
    <source>
        <dbReference type="EMBL" id="TFK33597.1"/>
    </source>
</evidence>
<dbReference type="GO" id="GO:1901605">
    <property type="term" value="P:alpha-amino acid metabolic process"/>
    <property type="evidence" value="ECO:0007669"/>
    <property type="project" value="TreeGrafter"/>
</dbReference>
<feature type="non-terminal residue" evidence="7">
    <location>
        <position position="265"/>
    </location>
</feature>
<dbReference type="InterPro" id="IPR050859">
    <property type="entry name" value="Class-I_PLP-dep_aminotransf"/>
</dbReference>
<dbReference type="AlphaFoldDB" id="A0A5C3LM03"/>
<keyword evidence="5" id="KW-0663">Pyridoxal phosphate</keyword>
<keyword evidence="4 7" id="KW-0808">Transferase</keyword>
<reference evidence="7 8" key="1">
    <citation type="journal article" date="2019" name="Nat. Ecol. Evol.">
        <title>Megaphylogeny resolves global patterns of mushroom evolution.</title>
        <authorList>
            <person name="Varga T."/>
            <person name="Krizsan K."/>
            <person name="Foldi C."/>
            <person name="Dima B."/>
            <person name="Sanchez-Garcia M."/>
            <person name="Sanchez-Ramirez S."/>
            <person name="Szollosi G.J."/>
            <person name="Szarkandi J.G."/>
            <person name="Papp V."/>
            <person name="Albert L."/>
            <person name="Andreopoulos W."/>
            <person name="Angelini C."/>
            <person name="Antonin V."/>
            <person name="Barry K.W."/>
            <person name="Bougher N.L."/>
            <person name="Buchanan P."/>
            <person name="Buyck B."/>
            <person name="Bense V."/>
            <person name="Catcheside P."/>
            <person name="Chovatia M."/>
            <person name="Cooper J."/>
            <person name="Damon W."/>
            <person name="Desjardin D."/>
            <person name="Finy P."/>
            <person name="Geml J."/>
            <person name="Haridas S."/>
            <person name="Hughes K."/>
            <person name="Justo A."/>
            <person name="Karasinski D."/>
            <person name="Kautmanova I."/>
            <person name="Kiss B."/>
            <person name="Kocsube S."/>
            <person name="Kotiranta H."/>
            <person name="LaButti K.M."/>
            <person name="Lechner B.E."/>
            <person name="Liimatainen K."/>
            <person name="Lipzen A."/>
            <person name="Lukacs Z."/>
            <person name="Mihaltcheva S."/>
            <person name="Morgado L.N."/>
            <person name="Niskanen T."/>
            <person name="Noordeloos M.E."/>
            <person name="Ohm R.A."/>
            <person name="Ortiz-Santana B."/>
            <person name="Ovrebo C."/>
            <person name="Racz N."/>
            <person name="Riley R."/>
            <person name="Savchenko A."/>
            <person name="Shiryaev A."/>
            <person name="Soop K."/>
            <person name="Spirin V."/>
            <person name="Szebenyi C."/>
            <person name="Tomsovsky M."/>
            <person name="Tulloss R.E."/>
            <person name="Uehling J."/>
            <person name="Grigoriev I.V."/>
            <person name="Vagvolgyi C."/>
            <person name="Papp T."/>
            <person name="Martin F.M."/>
            <person name="Miettinen O."/>
            <person name="Hibbett D.S."/>
            <person name="Nagy L.G."/>
        </authorList>
    </citation>
    <scope>NUCLEOTIDE SEQUENCE [LARGE SCALE GENOMIC DNA]</scope>
    <source>
        <strain evidence="7 8">CBS 166.37</strain>
    </source>
</reference>
<keyword evidence="8" id="KW-1185">Reference proteome</keyword>
<evidence type="ECO:0000256" key="5">
    <source>
        <dbReference type="ARBA" id="ARBA00022898"/>
    </source>
</evidence>
<dbReference type="PANTHER" id="PTHR42790">
    <property type="entry name" value="AMINOTRANSFERASE"/>
    <property type="match status" value="1"/>
</dbReference>
<comment type="cofactor">
    <cofactor evidence="1">
        <name>pyridoxal 5'-phosphate</name>
        <dbReference type="ChEBI" id="CHEBI:597326"/>
    </cofactor>
</comment>
<dbReference type="STRING" id="68775.A0A5C3LM03"/>
<dbReference type="InterPro" id="IPR015421">
    <property type="entry name" value="PyrdxlP-dep_Trfase_major"/>
</dbReference>
<sequence length="265" mass="29109">MVASNGTAQANEKATSVVASQILPSEYYQRLLSESSKQRVPSPIWDLFSVELEPGMISMLAGKPNPVTFPFESITLGIRSPSSYNEKTVTQLVLQGKELDAGLQYNLTSGLPTLRKWLTDLTKHFHLRGDNEGWRVSIGLGSLDILYKAFSAILNPGDSVMVETPTYPGIVPILQSLVCNAVGVSTDVEGISALGLSSILESWDYTKPFPKALYMVPFSSNPTGLSTSESRRHEILALAQKYNFLIFEDDPYCFLYYGSVLKPVS</sequence>
<dbReference type="Gene3D" id="3.40.640.10">
    <property type="entry name" value="Type I PLP-dependent aspartate aminotransferase-like (Major domain)"/>
    <property type="match status" value="1"/>
</dbReference>
<evidence type="ECO:0000256" key="2">
    <source>
        <dbReference type="ARBA" id="ARBA00007441"/>
    </source>
</evidence>